<feature type="transmembrane region" description="Helical" evidence="2">
    <location>
        <begin position="110"/>
        <end position="129"/>
    </location>
</feature>
<reference evidence="4" key="1">
    <citation type="journal article" date="2021" name="Genome Biol. Evol.">
        <title>The assembled and annotated genome of the fairy-ring fungus Marasmius oreades.</title>
        <authorList>
            <person name="Hiltunen M."/>
            <person name="Ament-Velasquez S.L."/>
            <person name="Johannesson H."/>
        </authorList>
    </citation>
    <scope>NUCLEOTIDE SEQUENCE</scope>
    <source>
        <strain evidence="4">03SP1</strain>
    </source>
</reference>
<dbReference type="AlphaFoldDB" id="A0A9P7RV56"/>
<accession>A0A9P7RV56</accession>
<keyword evidence="5" id="KW-1185">Reference proteome</keyword>
<feature type="transmembrane region" description="Helical" evidence="2">
    <location>
        <begin position="167"/>
        <end position="192"/>
    </location>
</feature>
<organism evidence="4 5">
    <name type="scientific">Marasmius oreades</name>
    <name type="common">fairy-ring Marasmius</name>
    <dbReference type="NCBI Taxonomy" id="181124"/>
    <lineage>
        <taxon>Eukaryota</taxon>
        <taxon>Fungi</taxon>
        <taxon>Dikarya</taxon>
        <taxon>Basidiomycota</taxon>
        <taxon>Agaricomycotina</taxon>
        <taxon>Agaricomycetes</taxon>
        <taxon>Agaricomycetidae</taxon>
        <taxon>Agaricales</taxon>
        <taxon>Marasmiineae</taxon>
        <taxon>Marasmiaceae</taxon>
        <taxon>Marasmius</taxon>
    </lineage>
</organism>
<keyword evidence="2" id="KW-1133">Transmembrane helix</keyword>
<dbReference type="EMBL" id="CM032186">
    <property type="protein sequence ID" value="KAG7090369.1"/>
    <property type="molecule type" value="Genomic_DNA"/>
</dbReference>
<evidence type="ECO:0000256" key="1">
    <source>
        <dbReference type="SAM" id="MobiDB-lite"/>
    </source>
</evidence>
<dbReference type="Pfam" id="PF20153">
    <property type="entry name" value="DUF6535"/>
    <property type="match status" value="1"/>
</dbReference>
<dbReference type="GeneID" id="66078565"/>
<gene>
    <name evidence="4" type="ORF">E1B28_009489</name>
</gene>
<dbReference type="RefSeq" id="XP_043006839.1">
    <property type="nucleotide sequence ID" value="XM_043154384.1"/>
</dbReference>
<sequence length="845" mass="96119">MAQSSKIQVNAGNPAPHESWNVIMKTVDALDEDLVKGYREDIDTLLVFAGLFSAVVTAFTVESYKWLEEDPADKTVALLTQITQQMGGLTPSLSSPQPFTPTASVVRINIFWFLSLTLALVDALFGLLCKQWVCEYQRKTIAQTPGQALALSWLHYQSFDHWHVTKILASLPILLEIALFLFLAGLLELLWARHHIPFLTTLSIVGLAAIFYIFTTILPGLSIIQQILQIYPCGSDKPEFTPSHIFHLLPINFICPYKSPQSWLIFRLFSTVYHLPGCKQLLHSFLVKYGHTRKYSSNSLESLDHFFTTSIINLSDWRSLDLDAIRRFSRIKYHPDLYELKGFQWLVLATRDIPSMVPHLYNVLAEIPPHLVMSSIFNKWTLPHGKPRWTAADVDFALKFSQPGDTGLFSNQLSSHELTLASQILCFRHLLATNYDDSWAQFKWERDELESVAEELWDHILKIHHGDNQFMLAFFYPEELLMGPWRDWRGKTLDFYRQKWDKLDMKYQVQLAARISTSINIFLESSDSDHDVGSTLLASGYAVDFFTQVNNTLSQANKAFEWPLDSGRWMDVLDCIRQIHDLPILYFKPILGHFPITSNELKNILDDPEVRFESVLGPLLECYRQCWDNVRPWDKERVVETLSNHINQVQLTPRSFDFASPTPSGGSQGLNLSTSAFVKSRHGLEFITFVNDKLVVNYEFHVWWRDYIVGPWVDALERFRVLRELPSGYFKRIPRHGEGAGNIDGYYTPGKKGDNIEVDGSQTVVGRGPQVNPTNHTEEDTGSPSPAGQEKAQENLDVSESGTSHQRNTGSLQETYENTPEQTTGMHNHHGQAAVTGGPGAENNA</sequence>
<evidence type="ECO:0000259" key="3">
    <source>
        <dbReference type="Pfam" id="PF20153"/>
    </source>
</evidence>
<evidence type="ECO:0000256" key="2">
    <source>
        <dbReference type="SAM" id="Phobius"/>
    </source>
</evidence>
<dbReference type="Proteomes" id="UP001049176">
    <property type="component" value="Chromosome 6"/>
</dbReference>
<comment type="caution">
    <text evidence="4">The sequence shown here is derived from an EMBL/GenBank/DDBJ whole genome shotgun (WGS) entry which is preliminary data.</text>
</comment>
<evidence type="ECO:0000313" key="5">
    <source>
        <dbReference type="Proteomes" id="UP001049176"/>
    </source>
</evidence>
<dbReference type="OrthoDB" id="3219854at2759"/>
<keyword evidence="2" id="KW-0812">Transmembrane</keyword>
<feature type="domain" description="DUF6535" evidence="3">
    <location>
        <begin position="20"/>
        <end position="192"/>
    </location>
</feature>
<keyword evidence="2" id="KW-0472">Membrane</keyword>
<feature type="region of interest" description="Disordered" evidence="1">
    <location>
        <begin position="740"/>
        <end position="845"/>
    </location>
</feature>
<evidence type="ECO:0000313" key="4">
    <source>
        <dbReference type="EMBL" id="KAG7090369.1"/>
    </source>
</evidence>
<protein>
    <recommendedName>
        <fullName evidence="3">DUF6535 domain-containing protein</fullName>
    </recommendedName>
</protein>
<name>A0A9P7RV56_9AGAR</name>
<dbReference type="KEGG" id="more:E1B28_009489"/>
<proteinExistence type="predicted"/>
<feature type="compositionally biased region" description="Polar residues" evidence="1">
    <location>
        <begin position="796"/>
        <end position="826"/>
    </location>
</feature>
<feature type="transmembrane region" description="Helical" evidence="2">
    <location>
        <begin position="198"/>
        <end position="221"/>
    </location>
</feature>
<dbReference type="InterPro" id="IPR045338">
    <property type="entry name" value="DUF6535"/>
</dbReference>